<name>A0ACC2UV76_9TREE</name>
<evidence type="ECO:0000313" key="2">
    <source>
        <dbReference type="Proteomes" id="UP001227268"/>
    </source>
</evidence>
<protein>
    <submittedName>
        <fullName evidence="1">Uncharacterized protein</fullName>
    </submittedName>
</protein>
<sequence length="266" mass="29406">MDNPPARNTTSSIDCRHQMGHRQHINKDPYPVSLPANSLKHSPSFGLTTPMMLRQDVDLDTEHSLLAAPPPASAPPARKPPLPATGSKTPPARKKKGKSVAAEAKPAGMIAINVRTFRMPDEMTRSDLCERLTQLYALSLADDRGDQDDVRADDSEGEEELYNEDGNTGPPAKKRRIVEDGRGNALQKHDITYAVGRTPKNWTTVDFREEGEFRILIDSLDKAGIMWLQIYERKPVRTAIVSLIVHKSGFATLVQLGCPFGQENGF</sequence>
<proteinExistence type="predicted"/>
<organism evidence="1 2">
    <name type="scientific">Naganishia friedmannii</name>
    <dbReference type="NCBI Taxonomy" id="89922"/>
    <lineage>
        <taxon>Eukaryota</taxon>
        <taxon>Fungi</taxon>
        <taxon>Dikarya</taxon>
        <taxon>Basidiomycota</taxon>
        <taxon>Agaricomycotina</taxon>
        <taxon>Tremellomycetes</taxon>
        <taxon>Filobasidiales</taxon>
        <taxon>Filobasidiaceae</taxon>
        <taxon>Naganishia</taxon>
    </lineage>
</organism>
<comment type="caution">
    <text evidence="1">The sequence shown here is derived from an EMBL/GenBank/DDBJ whole genome shotgun (WGS) entry which is preliminary data.</text>
</comment>
<dbReference type="Proteomes" id="UP001227268">
    <property type="component" value="Unassembled WGS sequence"/>
</dbReference>
<reference evidence="1" key="1">
    <citation type="submission" date="2023-04" db="EMBL/GenBank/DDBJ databases">
        <title>Draft Genome sequencing of Naganishia species isolated from polar environments using Oxford Nanopore Technology.</title>
        <authorList>
            <person name="Leo P."/>
            <person name="Venkateswaran K."/>
        </authorList>
    </citation>
    <scope>NUCLEOTIDE SEQUENCE</scope>
    <source>
        <strain evidence="1">MNA-CCFEE 5423</strain>
    </source>
</reference>
<keyword evidence="2" id="KW-1185">Reference proteome</keyword>
<gene>
    <name evidence="1" type="ORF">QFC21_007345</name>
</gene>
<evidence type="ECO:0000313" key="1">
    <source>
        <dbReference type="EMBL" id="KAJ9090954.1"/>
    </source>
</evidence>
<dbReference type="EMBL" id="JASBWT010000073">
    <property type="protein sequence ID" value="KAJ9090954.1"/>
    <property type="molecule type" value="Genomic_DNA"/>
</dbReference>
<accession>A0ACC2UV76</accession>